<feature type="domain" description="AAA+ ATPase" evidence="4">
    <location>
        <begin position="50"/>
        <end position="184"/>
    </location>
</feature>
<proteinExistence type="predicted"/>
<evidence type="ECO:0000256" key="2">
    <source>
        <dbReference type="ARBA" id="ARBA00022741"/>
    </source>
</evidence>
<dbReference type="InterPro" id="IPR050238">
    <property type="entry name" value="DNA_Rep/Repair_Clamp_Loader"/>
</dbReference>
<reference evidence="5" key="1">
    <citation type="journal article" date="2020" name="Nature">
        <title>Giant virus diversity and host interactions through global metagenomics.</title>
        <authorList>
            <person name="Schulz F."/>
            <person name="Roux S."/>
            <person name="Paez-Espino D."/>
            <person name="Jungbluth S."/>
            <person name="Walsh D.A."/>
            <person name="Denef V.J."/>
            <person name="McMahon K.D."/>
            <person name="Konstantinidis K.T."/>
            <person name="Eloe-Fadrosh E.A."/>
            <person name="Kyrpides N.C."/>
            <person name="Woyke T."/>
        </authorList>
    </citation>
    <scope>NUCLEOTIDE SEQUENCE</scope>
    <source>
        <strain evidence="5">GVMAG-M-3300023179-2</strain>
    </source>
</reference>
<keyword evidence="3" id="KW-0067">ATP-binding</keyword>
<accession>A0A6C0ED35</accession>
<dbReference type="CDD" id="cd18140">
    <property type="entry name" value="HLD_clamp_RFC"/>
    <property type="match status" value="1"/>
</dbReference>
<dbReference type="InterPro" id="IPR003959">
    <property type="entry name" value="ATPase_AAA_core"/>
</dbReference>
<sequence>MKFFNRNSVKEKVLNIKIPWVEKYRPKNVDEILLDPFIKQKIIKMLESKSIPNTILTGDPGTGKTSTILFLAKEIYGDKYCDNVLELNASDDRGLSIINNTIYPFCKKKTLSNNNESKNNKYPDHKLVILDEADSITPKAQNLLSNLITEFRNNTRIIFICNECTQIIESIQSKCMIIKYPKINYNNLFLKIKYICNNENLIYNENGINTLIFTSDYDIRQIINNLECINYSFNILNEESIYKLIDKPKPYYISQILQNCIQGDYVETINIVKNLYNKGYTPNDILLTFMKFLFENNLHNKIDYLNEEIKLSIYEIISLSYIRINAGIDTFLQLCGCISKIYLYIQTTKN</sequence>
<evidence type="ECO:0000313" key="5">
    <source>
        <dbReference type="EMBL" id="QHT27096.1"/>
    </source>
</evidence>
<protein>
    <recommendedName>
        <fullName evidence="4">AAA+ ATPase domain-containing protein</fullName>
    </recommendedName>
</protein>
<dbReference type="GO" id="GO:0006281">
    <property type="term" value="P:DNA repair"/>
    <property type="evidence" value="ECO:0007669"/>
    <property type="project" value="TreeGrafter"/>
</dbReference>
<dbReference type="InterPro" id="IPR027417">
    <property type="entry name" value="P-loop_NTPase"/>
</dbReference>
<dbReference type="InterPro" id="IPR003593">
    <property type="entry name" value="AAA+_ATPase"/>
</dbReference>
<organism evidence="5">
    <name type="scientific">viral metagenome</name>
    <dbReference type="NCBI Taxonomy" id="1070528"/>
    <lineage>
        <taxon>unclassified sequences</taxon>
        <taxon>metagenomes</taxon>
        <taxon>organismal metagenomes</taxon>
    </lineage>
</organism>
<evidence type="ECO:0000256" key="3">
    <source>
        <dbReference type="ARBA" id="ARBA00022840"/>
    </source>
</evidence>
<dbReference type="Pfam" id="PF08542">
    <property type="entry name" value="Rep_fac_C"/>
    <property type="match status" value="1"/>
</dbReference>
<dbReference type="InterPro" id="IPR008921">
    <property type="entry name" value="DNA_pol3_clamp-load_cplx_C"/>
</dbReference>
<dbReference type="PANTHER" id="PTHR11669">
    <property type="entry name" value="REPLICATION FACTOR C / DNA POLYMERASE III GAMMA-TAU SUBUNIT"/>
    <property type="match status" value="1"/>
</dbReference>
<dbReference type="Gene3D" id="3.40.50.300">
    <property type="entry name" value="P-loop containing nucleotide triphosphate hydrolases"/>
    <property type="match status" value="1"/>
</dbReference>
<dbReference type="GO" id="GO:0005524">
    <property type="term" value="F:ATP binding"/>
    <property type="evidence" value="ECO:0007669"/>
    <property type="project" value="UniProtKB-KW"/>
</dbReference>
<dbReference type="GO" id="GO:0003677">
    <property type="term" value="F:DNA binding"/>
    <property type="evidence" value="ECO:0007669"/>
    <property type="project" value="InterPro"/>
</dbReference>
<name>A0A6C0ED35_9ZZZZ</name>
<dbReference type="Gene3D" id="1.20.272.10">
    <property type="match status" value="1"/>
</dbReference>
<evidence type="ECO:0000259" key="4">
    <source>
        <dbReference type="SMART" id="SM00382"/>
    </source>
</evidence>
<dbReference type="Pfam" id="PF00004">
    <property type="entry name" value="AAA"/>
    <property type="match status" value="1"/>
</dbReference>
<dbReference type="SUPFAM" id="SSF52540">
    <property type="entry name" value="P-loop containing nucleoside triphosphate hydrolases"/>
    <property type="match status" value="1"/>
</dbReference>
<keyword evidence="1" id="KW-0235">DNA replication</keyword>
<dbReference type="InterPro" id="IPR047854">
    <property type="entry name" value="RFC_lid"/>
</dbReference>
<dbReference type="GO" id="GO:0006261">
    <property type="term" value="P:DNA-templated DNA replication"/>
    <property type="evidence" value="ECO:0007669"/>
    <property type="project" value="TreeGrafter"/>
</dbReference>
<dbReference type="GO" id="GO:0003689">
    <property type="term" value="F:DNA clamp loader activity"/>
    <property type="evidence" value="ECO:0007669"/>
    <property type="project" value="TreeGrafter"/>
</dbReference>
<dbReference type="GO" id="GO:0005663">
    <property type="term" value="C:DNA replication factor C complex"/>
    <property type="evidence" value="ECO:0007669"/>
    <property type="project" value="TreeGrafter"/>
</dbReference>
<dbReference type="SUPFAM" id="SSF48019">
    <property type="entry name" value="post-AAA+ oligomerization domain-like"/>
    <property type="match status" value="1"/>
</dbReference>
<evidence type="ECO:0000256" key="1">
    <source>
        <dbReference type="ARBA" id="ARBA00022705"/>
    </source>
</evidence>
<dbReference type="Gene3D" id="1.10.8.60">
    <property type="match status" value="1"/>
</dbReference>
<dbReference type="CDD" id="cd00009">
    <property type="entry name" value="AAA"/>
    <property type="match status" value="1"/>
</dbReference>
<dbReference type="EMBL" id="MN739810">
    <property type="protein sequence ID" value="QHT27096.1"/>
    <property type="molecule type" value="Genomic_DNA"/>
</dbReference>
<dbReference type="GO" id="GO:0005634">
    <property type="term" value="C:nucleus"/>
    <property type="evidence" value="ECO:0007669"/>
    <property type="project" value="TreeGrafter"/>
</dbReference>
<dbReference type="InterPro" id="IPR013748">
    <property type="entry name" value="Rep_factorC_C"/>
</dbReference>
<dbReference type="AlphaFoldDB" id="A0A6C0ED35"/>
<keyword evidence="2" id="KW-0547">Nucleotide-binding</keyword>
<dbReference type="SMART" id="SM00382">
    <property type="entry name" value="AAA"/>
    <property type="match status" value="1"/>
</dbReference>
<dbReference type="GO" id="GO:0016887">
    <property type="term" value="F:ATP hydrolysis activity"/>
    <property type="evidence" value="ECO:0007669"/>
    <property type="project" value="InterPro"/>
</dbReference>
<dbReference type="PANTHER" id="PTHR11669:SF5">
    <property type="entry name" value="REPLICATION FACTOR C SUBUNIT 2"/>
    <property type="match status" value="1"/>
</dbReference>